<dbReference type="Proteomes" id="UP000464657">
    <property type="component" value="Chromosome"/>
</dbReference>
<name>A0A7L4ZFC4_9FLAO</name>
<proteinExistence type="predicted"/>
<dbReference type="RefSeq" id="WP_160127946.1">
    <property type="nucleotide sequence ID" value="NZ_CP019288.1"/>
</dbReference>
<dbReference type="EMBL" id="CP019288">
    <property type="protein sequence ID" value="QHI35189.1"/>
    <property type="molecule type" value="Genomic_DNA"/>
</dbReference>
<accession>A0A7L4ZFC4</accession>
<evidence type="ECO:0000313" key="2">
    <source>
        <dbReference type="Proteomes" id="UP000464657"/>
    </source>
</evidence>
<sequence>MGAIELRDKLIKQFEIFIQDESKLVTLDGVFDSMNVSPSDSNTNSLIPEQHYKVVEVRRDKRLNSETQGKNWDDVKLELKKKYGF</sequence>
<organism evidence="1 2">
    <name type="scientific">Kordia antarctica</name>
    <dbReference type="NCBI Taxonomy" id="1218801"/>
    <lineage>
        <taxon>Bacteria</taxon>
        <taxon>Pseudomonadati</taxon>
        <taxon>Bacteroidota</taxon>
        <taxon>Flavobacteriia</taxon>
        <taxon>Flavobacteriales</taxon>
        <taxon>Flavobacteriaceae</taxon>
        <taxon>Kordia</taxon>
    </lineage>
</organism>
<gene>
    <name evidence="1" type="ORF">IMCC3317_05350</name>
</gene>
<protein>
    <submittedName>
        <fullName evidence="1">Uncharacterized protein</fullName>
    </submittedName>
</protein>
<evidence type="ECO:0000313" key="1">
    <source>
        <dbReference type="EMBL" id="QHI35189.1"/>
    </source>
</evidence>
<dbReference type="OrthoDB" id="1202845at2"/>
<dbReference type="AlphaFoldDB" id="A0A7L4ZFC4"/>
<dbReference type="KEGG" id="kan:IMCC3317_05350"/>
<reference evidence="1 2" key="1">
    <citation type="journal article" date="2013" name="Int. J. Syst. Evol. Microbiol.">
        <title>Kordia antarctica sp. nov., isolated from Antarctic seawater.</title>
        <authorList>
            <person name="Baek K."/>
            <person name="Choi A."/>
            <person name="Kang I."/>
            <person name="Lee K."/>
            <person name="Cho J.C."/>
        </authorList>
    </citation>
    <scope>NUCLEOTIDE SEQUENCE [LARGE SCALE GENOMIC DNA]</scope>
    <source>
        <strain evidence="1 2">IMCC3317</strain>
    </source>
</reference>
<keyword evidence="2" id="KW-1185">Reference proteome</keyword>